<dbReference type="InterPro" id="IPR002016">
    <property type="entry name" value="Haem_peroxidase"/>
</dbReference>
<dbReference type="GO" id="GO:0046872">
    <property type="term" value="F:metal ion binding"/>
    <property type="evidence" value="ECO:0007669"/>
    <property type="project" value="UniProtKB-KW"/>
</dbReference>
<keyword evidence="7" id="KW-0560">Oxidoreductase</keyword>
<dbReference type="PROSITE" id="PS00436">
    <property type="entry name" value="PEROXIDASE_2"/>
    <property type="match status" value="1"/>
</dbReference>
<keyword evidence="3" id="KW-0575">Peroxidase</keyword>
<dbReference type="AlphaFoldDB" id="A0A0P0WX52"/>
<dbReference type="OMA" id="CRSAFFT"/>
<comment type="similarity">
    <text evidence="11">Belongs to the peroxidase family.</text>
</comment>
<sequence length="196" mass="21852">MAFRCKGGVAWVALLVAVAALASAAQGFPNPFGHEEFTESYYDETCPNAQSIVRSVMERHAAANPRTAPAILRLFFHDCFVNGGDSIDPSFAAQRRQECEQKHGNATAPFDERTPAKFDNAYYVDLLARRGLLTSDQELYTQGCETGDLVKTYAMNGDVFFADFARAMVKMGNIRPKHWWTPTEVRLKCSVANTHY</sequence>
<evidence type="ECO:0000256" key="6">
    <source>
        <dbReference type="ARBA" id="ARBA00022837"/>
    </source>
</evidence>
<evidence type="ECO:0000256" key="3">
    <source>
        <dbReference type="ARBA" id="ARBA00022559"/>
    </source>
</evidence>
<keyword evidence="12" id="KW-0732">Signal</keyword>
<dbReference type="GO" id="GO:0140825">
    <property type="term" value="F:lactoperoxidase activity"/>
    <property type="evidence" value="ECO:0007669"/>
    <property type="project" value="UniProtKB-EC"/>
</dbReference>
<keyword evidence="15" id="KW-1185">Reference proteome</keyword>
<dbReference type="GO" id="GO:0006979">
    <property type="term" value="P:response to oxidative stress"/>
    <property type="evidence" value="ECO:0007669"/>
    <property type="project" value="InterPro"/>
</dbReference>
<reference evidence="14 15" key="3">
    <citation type="journal article" date="2013" name="Rice">
        <title>Improvement of the Oryza sativa Nipponbare reference genome using next generation sequence and optical map data.</title>
        <authorList>
            <person name="Kawahara Y."/>
            <person name="de la Bastide M."/>
            <person name="Hamilton J.P."/>
            <person name="Kanamori H."/>
            <person name="McCombie W.R."/>
            <person name="Ouyang S."/>
            <person name="Schwartz D.C."/>
            <person name="Tanaka T."/>
            <person name="Wu J."/>
            <person name="Zhou S."/>
            <person name="Childs K.L."/>
            <person name="Davidson R.M."/>
            <person name="Lin H."/>
            <person name="Quesada-Ocampo L."/>
            <person name="Vaillancourt B."/>
            <person name="Sakai H."/>
            <person name="Lee S.S."/>
            <person name="Kim J."/>
            <person name="Numa H."/>
            <person name="Itoh T."/>
            <person name="Buell C.R."/>
            <person name="Matsumoto T."/>
        </authorList>
    </citation>
    <scope>NUCLEOTIDE SEQUENCE [LARGE SCALE GENOMIC DNA]</scope>
    <source>
        <strain evidence="15">cv. Nipponbare</strain>
    </source>
</reference>
<dbReference type="PRINTS" id="PR00458">
    <property type="entry name" value="PEROXIDASE"/>
</dbReference>
<dbReference type="GO" id="GO:0009505">
    <property type="term" value="C:plant-type cell wall"/>
    <property type="evidence" value="ECO:0000318"/>
    <property type="project" value="GO_Central"/>
</dbReference>
<keyword evidence="8" id="KW-0408">Iron</keyword>
<evidence type="ECO:0000256" key="10">
    <source>
        <dbReference type="PIRSR" id="PIRSR600823-3"/>
    </source>
</evidence>
<evidence type="ECO:0000313" key="14">
    <source>
        <dbReference type="EMBL" id="BAS98013.1"/>
    </source>
</evidence>
<dbReference type="Gramene" id="Os06t0521900-00">
    <property type="protein sequence ID" value="Os06t0521900-00"/>
    <property type="gene ID" value="Os06g0521900"/>
</dbReference>
<evidence type="ECO:0000256" key="7">
    <source>
        <dbReference type="ARBA" id="ARBA00023002"/>
    </source>
</evidence>
<comment type="cofactor">
    <cofactor evidence="2">
        <name>heme b</name>
        <dbReference type="ChEBI" id="CHEBI:60344"/>
    </cofactor>
</comment>
<dbReference type="PROSITE" id="PS50873">
    <property type="entry name" value="PEROXIDASE_4"/>
    <property type="match status" value="1"/>
</dbReference>
<feature type="binding site" evidence="10">
    <location>
        <position position="114"/>
    </location>
    <ligand>
        <name>Ca(2+)</name>
        <dbReference type="ChEBI" id="CHEBI:29108"/>
        <label>2</label>
    </ligand>
</feature>
<dbReference type="SUPFAM" id="SSF48113">
    <property type="entry name" value="Heme-dependent peroxidases"/>
    <property type="match status" value="1"/>
</dbReference>
<dbReference type="GO" id="GO:0020037">
    <property type="term" value="F:heme binding"/>
    <property type="evidence" value="ECO:0007669"/>
    <property type="project" value="InterPro"/>
</dbReference>
<dbReference type="InterPro" id="IPR019794">
    <property type="entry name" value="Peroxidases_AS"/>
</dbReference>
<dbReference type="eggNOG" id="ENOG502QQ2M">
    <property type="taxonomic scope" value="Eukaryota"/>
</dbReference>
<dbReference type="PaxDb" id="39947-A0A0P0WX52"/>
<gene>
    <name evidence="14" type="ordered locus">Os06g0521900</name>
    <name evidence="14" type="ORF">OSNPB_060521900</name>
</gene>
<keyword evidence="4" id="KW-0349">Heme</keyword>
<protein>
    <submittedName>
        <fullName evidence="14">Os06g0521900 protein</fullName>
    </submittedName>
</protein>
<comment type="catalytic activity">
    <reaction evidence="1">
        <text>2 a phenolic donor + H2O2 = 2 a phenolic radical donor + 2 H2O</text>
        <dbReference type="Rhea" id="RHEA:56136"/>
        <dbReference type="ChEBI" id="CHEBI:15377"/>
        <dbReference type="ChEBI" id="CHEBI:16240"/>
        <dbReference type="ChEBI" id="CHEBI:139520"/>
        <dbReference type="ChEBI" id="CHEBI:139521"/>
        <dbReference type="EC" id="1.11.1.7"/>
    </reaction>
</comment>
<dbReference type="InterPro" id="IPR000823">
    <property type="entry name" value="Peroxidase_pln"/>
</dbReference>
<reference evidence="14 15" key="2">
    <citation type="journal article" date="2013" name="Plant Cell Physiol.">
        <title>Rice Annotation Project Database (RAP-DB): an integrative and interactive database for rice genomics.</title>
        <authorList>
            <person name="Sakai H."/>
            <person name="Lee S.S."/>
            <person name="Tanaka T."/>
            <person name="Numa H."/>
            <person name="Kim J."/>
            <person name="Kawahara Y."/>
            <person name="Wakimoto H."/>
            <person name="Yang C.C."/>
            <person name="Iwamoto M."/>
            <person name="Abe T."/>
            <person name="Yamada Y."/>
            <person name="Muto A."/>
            <person name="Inokuchi H."/>
            <person name="Ikemura T."/>
            <person name="Matsumoto T."/>
            <person name="Sasaki T."/>
            <person name="Itoh T."/>
        </authorList>
    </citation>
    <scope>NUCLEOTIDE SEQUENCE [LARGE SCALE GENOMIC DNA]</scope>
    <source>
        <strain evidence="15">cv. Nipponbare</strain>
    </source>
</reference>
<dbReference type="FunCoup" id="A0A0P0WX52">
    <property type="interactions" value="34"/>
</dbReference>
<dbReference type="PRINTS" id="PR00461">
    <property type="entry name" value="PLPEROXIDASE"/>
</dbReference>
<keyword evidence="5 10" id="KW-0479">Metal-binding</keyword>
<dbReference type="Proteomes" id="UP000059680">
    <property type="component" value="Chromosome 6"/>
</dbReference>
<name>A0A0P0WX52_ORYSJ</name>
<feature type="binding site" evidence="10">
    <location>
        <position position="111"/>
    </location>
    <ligand>
        <name>Ca(2+)</name>
        <dbReference type="ChEBI" id="CHEBI:29108"/>
        <label>2</label>
    </ligand>
</feature>
<dbReference type="PANTHER" id="PTHR31388:SF19">
    <property type="entry name" value="OS06G0521900 PROTEIN"/>
    <property type="match status" value="1"/>
</dbReference>
<dbReference type="EMBL" id="AP014962">
    <property type="protein sequence ID" value="BAS98013.1"/>
    <property type="molecule type" value="Genomic_DNA"/>
</dbReference>
<organism evidence="14 15">
    <name type="scientific">Oryza sativa subsp. japonica</name>
    <name type="common">Rice</name>
    <dbReference type="NCBI Taxonomy" id="39947"/>
    <lineage>
        <taxon>Eukaryota</taxon>
        <taxon>Viridiplantae</taxon>
        <taxon>Streptophyta</taxon>
        <taxon>Embryophyta</taxon>
        <taxon>Tracheophyta</taxon>
        <taxon>Spermatophyta</taxon>
        <taxon>Magnoliopsida</taxon>
        <taxon>Liliopsida</taxon>
        <taxon>Poales</taxon>
        <taxon>Poaceae</taxon>
        <taxon>BOP clade</taxon>
        <taxon>Oryzoideae</taxon>
        <taxon>Oryzeae</taxon>
        <taxon>Oryzinae</taxon>
        <taxon>Oryza</taxon>
        <taxon>Oryza sativa</taxon>
    </lineage>
</organism>
<feature type="signal peptide" evidence="12">
    <location>
        <begin position="1"/>
        <end position="27"/>
    </location>
</feature>
<evidence type="ECO:0000256" key="8">
    <source>
        <dbReference type="ARBA" id="ARBA00023004"/>
    </source>
</evidence>
<dbReference type="Pfam" id="PF00141">
    <property type="entry name" value="peroxidase"/>
    <property type="match status" value="2"/>
</dbReference>
<dbReference type="GO" id="GO:0042744">
    <property type="term" value="P:hydrogen peroxide catabolic process"/>
    <property type="evidence" value="ECO:0007669"/>
    <property type="project" value="UniProtKB-KW"/>
</dbReference>
<evidence type="ECO:0000256" key="11">
    <source>
        <dbReference type="RuleBase" id="RU004241"/>
    </source>
</evidence>
<evidence type="ECO:0000256" key="12">
    <source>
        <dbReference type="SAM" id="SignalP"/>
    </source>
</evidence>
<reference evidence="15" key="1">
    <citation type="journal article" date="2005" name="Nature">
        <title>The map-based sequence of the rice genome.</title>
        <authorList>
            <consortium name="International rice genome sequencing project (IRGSP)"/>
            <person name="Matsumoto T."/>
            <person name="Wu J."/>
            <person name="Kanamori H."/>
            <person name="Katayose Y."/>
            <person name="Fujisawa M."/>
            <person name="Namiki N."/>
            <person name="Mizuno H."/>
            <person name="Yamamoto K."/>
            <person name="Antonio B.A."/>
            <person name="Baba T."/>
            <person name="Sakata K."/>
            <person name="Nagamura Y."/>
            <person name="Aoki H."/>
            <person name="Arikawa K."/>
            <person name="Arita K."/>
            <person name="Bito T."/>
            <person name="Chiden Y."/>
            <person name="Fujitsuka N."/>
            <person name="Fukunaka R."/>
            <person name="Hamada M."/>
            <person name="Harada C."/>
            <person name="Hayashi A."/>
            <person name="Hijishita S."/>
            <person name="Honda M."/>
            <person name="Hosokawa S."/>
            <person name="Ichikawa Y."/>
            <person name="Idonuma A."/>
            <person name="Iijima M."/>
            <person name="Ikeda M."/>
            <person name="Ikeno M."/>
            <person name="Ito K."/>
            <person name="Ito S."/>
            <person name="Ito T."/>
            <person name="Ito Y."/>
            <person name="Ito Y."/>
            <person name="Iwabuchi A."/>
            <person name="Kamiya K."/>
            <person name="Karasawa W."/>
            <person name="Kurita K."/>
            <person name="Katagiri S."/>
            <person name="Kikuta A."/>
            <person name="Kobayashi H."/>
            <person name="Kobayashi N."/>
            <person name="Machita K."/>
            <person name="Maehara T."/>
            <person name="Masukawa M."/>
            <person name="Mizubayashi T."/>
            <person name="Mukai Y."/>
            <person name="Nagasaki H."/>
            <person name="Nagata Y."/>
            <person name="Naito S."/>
            <person name="Nakashima M."/>
            <person name="Nakama Y."/>
            <person name="Nakamichi Y."/>
            <person name="Nakamura M."/>
            <person name="Meguro A."/>
            <person name="Negishi M."/>
            <person name="Ohta I."/>
            <person name="Ohta T."/>
            <person name="Okamoto M."/>
            <person name="Ono N."/>
            <person name="Saji S."/>
            <person name="Sakaguchi M."/>
            <person name="Sakai K."/>
            <person name="Shibata M."/>
            <person name="Shimokawa T."/>
            <person name="Song J."/>
            <person name="Takazaki Y."/>
            <person name="Terasawa K."/>
            <person name="Tsugane M."/>
            <person name="Tsuji K."/>
            <person name="Ueda S."/>
            <person name="Waki K."/>
            <person name="Yamagata H."/>
            <person name="Yamamoto M."/>
            <person name="Yamamoto S."/>
            <person name="Yamane H."/>
            <person name="Yoshiki S."/>
            <person name="Yoshihara R."/>
            <person name="Yukawa K."/>
            <person name="Zhong H."/>
            <person name="Yano M."/>
            <person name="Yuan Q."/>
            <person name="Ouyang S."/>
            <person name="Liu J."/>
            <person name="Jones K.M."/>
            <person name="Gansberger K."/>
            <person name="Moffat K."/>
            <person name="Hill J."/>
            <person name="Bera J."/>
            <person name="Fadrosh D."/>
            <person name="Jin S."/>
            <person name="Johri S."/>
            <person name="Kim M."/>
            <person name="Overton L."/>
            <person name="Reardon M."/>
            <person name="Tsitrin T."/>
            <person name="Vuong H."/>
            <person name="Weaver B."/>
            <person name="Ciecko A."/>
            <person name="Tallon L."/>
            <person name="Jackson J."/>
            <person name="Pai G."/>
            <person name="Aken S.V."/>
            <person name="Utterback T."/>
            <person name="Reidmuller S."/>
            <person name="Feldblyum T."/>
            <person name="Hsiao J."/>
            <person name="Zismann V."/>
            <person name="Iobst S."/>
            <person name="de Vazeille A.R."/>
            <person name="Buell C.R."/>
            <person name="Ying K."/>
            <person name="Li Y."/>
            <person name="Lu T."/>
            <person name="Huang Y."/>
            <person name="Zhao Q."/>
            <person name="Feng Q."/>
            <person name="Zhang L."/>
            <person name="Zhu J."/>
            <person name="Weng Q."/>
            <person name="Mu J."/>
            <person name="Lu Y."/>
            <person name="Fan D."/>
            <person name="Liu Y."/>
            <person name="Guan J."/>
            <person name="Zhang Y."/>
            <person name="Yu S."/>
            <person name="Liu X."/>
            <person name="Zhang Y."/>
            <person name="Hong G."/>
            <person name="Han B."/>
            <person name="Choisne N."/>
            <person name="Demange N."/>
            <person name="Orjeda G."/>
            <person name="Samain S."/>
            <person name="Cattolico L."/>
            <person name="Pelletier E."/>
            <person name="Couloux A."/>
            <person name="Segurens B."/>
            <person name="Wincker P."/>
            <person name="D'Hont A."/>
            <person name="Scarpelli C."/>
            <person name="Weissenbach J."/>
            <person name="Salanoubat M."/>
            <person name="Quetier F."/>
            <person name="Yu Y."/>
            <person name="Kim H.R."/>
            <person name="Rambo T."/>
            <person name="Currie J."/>
            <person name="Collura K."/>
            <person name="Luo M."/>
            <person name="Yang T."/>
            <person name="Ammiraju J.S.S."/>
            <person name="Engler F."/>
            <person name="Soderlund C."/>
            <person name="Wing R.A."/>
            <person name="Palmer L.E."/>
            <person name="de la Bastide M."/>
            <person name="Spiegel L."/>
            <person name="Nascimento L."/>
            <person name="Zutavern T."/>
            <person name="O'Shaughnessy A."/>
            <person name="Dike S."/>
            <person name="Dedhia N."/>
            <person name="Preston R."/>
            <person name="Balija V."/>
            <person name="McCombie W.R."/>
            <person name="Chow T."/>
            <person name="Chen H."/>
            <person name="Chung M."/>
            <person name="Chen C."/>
            <person name="Shaw J."/>
            <person name="Wu H."/>
            <person name="Hsiao K."/>
            <person name="Chao Y."/>
            <person name="Chu M."/>
            <person name="Cheng C."/>
            <person name="Hour A."/>
            <person name="Lee P."/>
            <person name="Lin S."/>
            <person name="Lin Y."/>
            <person name="Liou J."/>
            <person name="Liu S."/>
            <person name="Hsing Y."/>
            <person name="Raghuvanshi S."/>
            <person name="Mohanty A."/>
            <person name="Bharti A.K."/>
            <person name="Gaur A."/>
            <person name="Gupta V."/>
            <person name="Kumar D."/>
            <person name="Ravi V."/>
            <person name="Vij S."/>
            <person name="Kapur A."/>
            <person name="Khurana P."/>
            <person name="Khurana P."/>
            <person name="Khurana J.P."/>
            <person name="Tyagi A.K."/>
            <person name="Gaikwad K."/>
            <person name="Singh A."/>
            <person name="Dalal V."/>
            <person name="Srivastava S."/>
            <person name="Dixit A."/>
            <person name="Pal A.K."/>
            <person name="Ghazi I.A."/>
            <person name="Yadav M."/>
            <person name="Pandit A."/>
            <person name="Bhargava A."/>
            <person name="Sureshbabu K."/>
            <person name="Batra K."/>
            <person name="Sharma T.R."/>
            <person name="Mohapatra T."/>
            <person name="Singh N.K."/>
            <person name="Messing J."/>
            <person name="Nelson A.B."/>
            <person name="Fuks G."/>
            <person name="Kavchok S."/>
            <person name="Keizer G."/>
            <person name="Linton E."/>
            <person name="Llaca V."/>
            <person name="Song R."/>
            <person name="Tanyolac B."/>
            <person name="Young S."/>
            <person name="Ho-Il K."/>
            <person name="Hahn J.H."/>
            <person name="Sangsakoo G."/>
            <person name="Vanavichit A."/>
            <person name="de Mattos Luiz.A.T."/>
            <person name="Zimmer P.D."/>
            <person name="Malone G."/>
            <person name="Dellagostin O."/>
            <person name="de Oliveira A.C."/>
            <person name="Bevan M."/>
            <person name="Bancroft I."/>
            <person name="Minx P."/>
            <person name="Cordum H."/>
            <person name="Wilson R."/>
            <person name="Cheng Z."/>
            <person name="Jin W."/>
            <person name="Jiang J."/>
            <person name="Leong S.A."/>
            <person name="Iwama H."/>
            <person name="Gojobori T."/>
            <person name="Itoh T."/>
            <person name="Niimura Y."/>
            <person name="Fujii Y."/>
            <person name="Habara T."/>
            <person name="Sakai H."/>
            <person name="Sato Y."/>
            <person name="Wilson G."/>
            <person name="Kumar K."/>
            <person name="McCouch S."/>
            <person name="Juretic N."/>
            <person name="Hoen D."/>
            <person name="Wright S."/>
            <person name="Bruskiewich R."/>
            <person name="Bureau T."/>
            <person name="Miyao A."/>
            <person name="Hirochika H."/>
            <person name="Nishikawa T."/>
            <person name="Kadowaki K."/>
            <person name="Sugiura M."/>
            <person name="Burr B."/>
            <person name="Sasaki T."/>
        </authorList>
    </citation>
    <scope>NUCLEOTIDE SEQUENCE [LARGE SCALE GENOMIC DNA]</scope>
    <source>
        <strain evidence="15">cv. Nipponbare</strain>
    </source>
</reference>
<evidence type="ECO:0000256" key="1">
    <source>
        <dbReference type="ARBA" id="ARBA00000189"/>
    </source>
</evidence>
<dbReference type="SMR" id="A0A0P0WX52"/>
<dbReference type="GO" id="GO:0004601">
    <property type="term" value="F:peroxidase activity"/>
    <property type="evidence" value="ECO:0000318"/>
    <property type="project" value="GO_Central"/>
</dbReference>
<dbReference type="InParanoid" id="A0A0P0WX52"/>
<keyword evidence="9" id="KW-0376">Hydrogen peroxide</keyword>
<feature type="domain" description="Plant heme peroxidase family profile" evidence="13">
    <location>
        <begin position="1"/>
        <end position="193"/>
    </location>
</feature>
<feature type="binding site" evidence="10">
    <location>
        <position position="119"/>
    </location>
    <ligand>
        <name>Ca(2+)</name>
        <dbReference type="ChEBI" id="CHEBI:29108"/>
        <label>2</label>
    </ligand>
</feature>
<proteinExistence type="evidence at protein level"/>
<feature type="chain" id="PRO_5006056891" evidence="12">
    <location>
        <begin position="28"/>
        <end position="196"/>
    </location>
</feature>
<evidence type="ECO:0000256" key="2">
    <source>
        <dbReference type="ARBA" id="ARBA00001970"/>
    </source>
</evidence>
<evidence type="ECO:0000313" key="15">
    <source>
        <dbReference type="Proteomes" id="UP000059680"/>
    </source>
</evidence>
<dbReference type="Gene3D" id="1.10.420.10">
    <property type="entry name" value="Peroxidase, domain 2"/>
    <property type="match status" value="1"/>
</dbReference>
<evidence type="ECO:0000259" key="13">
    <source>
        <dbReference type="PROSITE" id="PS50873"/>
    </source>
</evidence>
<accession>A0A0P0WX52</accession>
<evidence type="ECO:0000256" key="4">
    <source>
        <dbReference type="ARBA" id="ARBA00022617"/>
    </source>
</evidence>
<dbReference type="InterPro" id="IPR010255">
    <property type="entry name" value="Haem_peroxidase_sf"/>
</dbReference>
<dbReference type="STRING" id="39947.A0A0P0WX52"/>
<dbReference type="PANTHER" id="PTHR31388">
    <property type="entry name" value="PEROXIDASE 72-RELATED"/>
    <property type="match status" value="1"/>
</dbReference>
<evidence type="ECO:0000256" key="5">
    <source>
        <dbReference type="ARBA" id="ARBA00022723"/>
    </source>
</evidence>
<comment type="cofactor">
    <cofactor evidence="10">
        <name>Ca(2+)</name>
        <dbReference type="ChEBI" id="CHEBI:29108"/>
    </cofactor>
    <text evidence="10">Binds 2 calcium ions per subunit.</text>
</comment>
<keyword evidence="16" id="KW-1267">Proteomics identification</keyword>
<evidence type="ECO:0000256" key="9">
    <source>
        <dbReference type="ARBA" id="ARBA00023324"/>
    </source>
</evidence>
<keyword evidence="6 10" id="KW-0106">Calcium</keyword>
<evidence type="ECO:0007829" key="16">
    <source>
        <dbReference type="PeptideAtlas" id="A0A0P0WX52"/>
    </source>
</evidence>